<name>A0A8C9H229_9PRIM</name>
<dbReference type="Proteomes" id="UP000694416">
    <property type="component" value="Unplaced"/>
</dbReference>
<dbReference type="Ensembl" id="ENSPTET00000016379.1">
    <property type="protein sequence ID" value="ENSPTEP00000010836.1"/>
    <property type="gene ID" value="ENSPTEG00000012225.1"/>
</dbReference>
<accession>A0A8C9H229</accession>
<reference evidence="1" key="1">
    <citation type="submission" date="2025-08" db="UniProtKB">
        <authorList>
            <consortium name="Ensembl"/>
        </authorList>
    </citation>
    <scope>IDENTIFICATION</scope>
</reference>
<sequence length="70" mass="8118">PSHVRHACFPFAFHHDCKFPEAKDNFNFLHLNRNACYQPMSFRPRILIVGEPGFGQGSHLQEVENFSCSR</sequence>
<keyword evidence="2" id="KW-1185">Reference proteome</keyword>
<evidence type="ECO:0000313" key="2">
    <source>
        <dbReference type="Proteomes" id="UP000694416"/>
    </source>
</evidence>
<dbReference type="AlphaFoldDB" id="A0A8C9H229"/>
<organism evidence="1 2">
    <name type="scientific">Piliocolobus tephrosceles</name>
    <name type="common">Ugandan red Colobus</name>
    <dbReference type="NCBI Taxonomy" id="591936"/>
    <lineage>
        <taxon>Eukaryota</taxon>
        <taxon>Metazoa</taxon>
        <taxon>Chordata</taxon>
        <taxon>Craniata</taxon>
        <taxon>Vertebrata</taxon>
        <taxon>Euteleostomi</taxon>
        <taxon>Mammalia</taxon>
        <taxon>Eutheria</taxon>
        <taxon>Euarchontoglires</taxon>
        <taxon>Primates</taxon>
        <taxon>Haplorrhini</taxon>
        <taxon>Catarrhini</taxon>
        <taxon>Cercopithecidae</taxon>
        <taxon>Colobinae</taxon>
        <taxon>Piliocolobus</taxon>
    </lineage>
</organism>
<protein>
    <submittedName>
        <fullName evidence="1">Uncharacterized protein</fullName>
    </submittedName>
</protein>
<proteinExistence type="predicted"/>
<evidence type="ECO:0000313" key="1">
    <source>
        <dbReference type="Ensembl" id="ENSPTEP00000010836.1"/>
    </source>
</evidence>
<reference evidence="1" key="2">
    <citation type="submission" date="2025-09" db="UniProtKB">
        <authorList>
            <consortium name="Ensembl"/>
        </authorList>
    </citation>
    <scope>IDENTIFICATION</scope>
</reference>